<dbReference type="Gene3D" id="2.120.10.10">
    <property type="match status" value="1"/>
</dbReference>
<dbReference type="SUPFAM" id="SSF50939">
    <property type="entry name" value="Sialidases"/>
    <property type="match status" value="1"/>
</dbReference>
<dbReference type="Proteomes" id="UP000224634">
    <property type="component" value="Unassembled WGS sequence"/>
</dbReference>
<name>A0A2B7YYJ2_POLH7</name>
<keyword evidence="1" id="KW-1133">Transmembrane helix</keyword>
<dbReference type="OrthoDB" id="2739686at2759"/>
<organism evidence="2 3">
    <name type="scientific">Polytolypa hystricis (strain UAMH7299)</name>
    <dbReference type="NCBI Taxonomy" id="1447883"/>
    <lineage>
        <taxon>Eukaryota</taxon>
        <taxon>Fungi</taxon>
        <taxon>Dikarya</taxon>
        <taxon>Ascomycota</taxon>
        <taxon>Pezizomycotina</taxon>
        <taxon>Eurotiomycetes</taxon>
        <taxon>Eurotiomycetidae</taxon>
        <taxon>Onygenales</taxon>
        <taxon>Onygenales incertae sedis</taxon>
        <taxon>Polytolypa</taxon>
    </lineage>
</organism>
<accession>A0A2B7YYJ2</accession>
<evidence type="ECO:0000256" key="1">
    <source>
        <dbReference type="SAM" id="Phobius"/>
    </source>
</evidence>
<gene>
    <name evidence="2" type="ORF">AJ80_01883</name>
</gene>
<keyword evidence="1" id="KW-0472">Membrane</keyword>
<feature type="transmembrane region" description="Helical" evidence="1">
    <location>
        <begin position="12"/>
        <end position="30"/>
    </location>
</feature>
<evidence type="ECO:0000313" key="3">
    <source>
        <dbReference type="Proteomes" id="UP000224634"/>
    </source>
</evidence>
<proteinExistence type="predicted"/>
<dbReference type="InterPro" id="IPR036278">
    <property type="entry name" value="Sialidase_sf"/>
</dbReference>
<sequence length="395" mass="43266">MKRSSVQRTHSTFKVALGVIALYTIVYYVMLRKVSRGLHLGHKDKQAALKPNNAEDGIVDKVEVALTSSPGGGTYPRLTKLPDASILASFTRWQGKERVLRISRSTDGGRNFLFFGEVTRSTGDLDNLFLLATAPSTVMAAFRNHDLAPDGSHSHFRITICQSTDGGKGFTFLSQAAEKGAPFGLWEPFPRIGAAGEVQLFYAQELAPDDQRIMRVDSHDQGKTWTNAQNIVVREDGTKLRDGMAGIAETKDDGGKQAAAALVMILETTRYGTFSLEAVVSYDDGATWTQRQEVYAPPTGHNAGAPQIASFGDGSLAVVFMTDEDSKKVEWTKYSSIKVIFSRPPQNGKMVWSKPQLVSPESSYWPGIMALDENTALAVYDRGGPRGKKILWNPK</sequence>
<reference evidence="2 3" key="1">
    <citation type="submission" date="2017-10" db="EMBL/GenBank/DDBJ databases">
        <title>Comparative genomics in systemic dimorphic fungi from Ajellomycetaceae.</title>
        <authorList>
            <person name="Munoz J.F."/>
            <person name="Mcewen J.G."/>
            <person name="Clay O.K."/>
            <person name="Cuomo C.A."/>
        </authorList>
    </citation>
    <scope>NUCLEOTIDE SEQUENCE [LARGE SCALE GENOMIC DNA]</scope>
    <source>
        <strain evidence="2 3">UAMH7299</strain>
    </source>
</reference>
<evidence type="ECO:0000313" key="2">
    <source>
        <dbReference type="EMBL" id="PGH26385.1"/>
    </source>
</evidence>
<keyword evidence="3" id="KW-1185">Reference proteome</keyword>
<dbReference type="STRING" id="1447883.A0A2B7YYJ2"/>
<dbReference type="PANTHER" id="PTHR38792">
    <property type="entry name" value="BNR/ASP-BOX REPEAT DOMAIN PROTEIN (AFU_ORTHOLOGUE AFUA_7G06430)-RELATED"/>
    <property type="match status" value="1"/>
</dbReference>
<comment type="caution">
    <text evidence="2">The sequence shown here is derived from an EMBL/GenBank/DDBJ whole genome shotgun (WGS) entry which is preliminary data.</text>
</comment>
<dbReference type="CDD" id="cd15482">
    <property type="entry name" value="Sialidase_non-viral"/>
    <property type="match status" value="1"/>
</dbReference>
<dbReference type="AlphaFoldDB" id="A0A2B7YYJ2"/>
<protein>
    <recommendedName>
        <fullName evidence="4">Sialidase domain-containing protein</fullName>
    </recommendedName>
</protein>
<evidence type="ECO:0008006" key="4">
    <source>
        <dbReference type="Google" id="ProtNLM"/>
    </source>
</evidence>
<keyword evidence="1" id="KW-0812">Transmembrane</keyword>
<dbReference type="EMBL" id="PDNA01000017">
    <property type="protein sequence ID" value="PGH26385.1"/>
    <property type="molecule type" value="Genomic_DNA"/>
</dbReference>
<dbReference type="PANTHER" id="PTHR38792:SF3">
    <property type="entry name" value="BNR_ASP-BOX REPEAT DOMAIN PROTEIN (AFU_ORTHOLOGUE AFUA_7G06430)-RELATED"/>
    <property type="match status" value="1"/>
</dbReference>